<accession>A0A1L9TTV8</accession>
<feature type="compositionally biased region" description="Basic and acidic residues" evidence="3">
    <location>
        <begin position="654"/>
        <end position="667"/>
    </location>
</feature>
<dbReference type="CDD" id="cd00022">
    <property type="entry name" value="BIR"/>
    <property type="match status" value="2"/>
</dbReference>
<name>A0A1L9TTV8_9EURO</name>
<dbReference type="AlphaFoldDB" id="A0A1L9TTV8"/>
<feature type="compositionally biased region" description="Basic and acidic residues" evidence="3">
    <location>
        <begin position="356"/>
        <end position="366"/>
    </location>
</feature>
<feature type="compositionally biased region" description="Basic residues" evidence="3">
    <location>
        <begin position="367"/>
        <end position="380"/>
    </location>
</feature>
<dbReference type="GeneID" id="63760599"/>
<dbReference type="SUPFAM" id="SSF57924">
    <property type="entry name" value="Inhibitor of apoptosis (IAP) repeat"/>
    <property type="match status" value="2"/>
</dbReference>
<feature type="compositionally biased region" description="Basic residues" evidence="3">
    <location>
        <begin position="248"/>
        <end position="262"/>
    </location>
</feature>
<dbReference type="OrthoDB" id="2196114at2759"/>
<feature type="region of interest" description="Disordered" evidence="3">
    <location>
        <begin position="201"/>
        <end position="763"/>
    </location>
</feature>
<dbReference type="InterPro" id="IPR001370">
    <property type="entry name" value="BIR_rpt"/>
</dbReference>
<dbReference type="STRING" id="1036612.A0A1L9TTV8"/>
<reference evidence="5" key="1">
    <citation type="journal article" date="2017" name="Genome Biol.">
        <title>Comparative genomics reveals high biological diversity and specific adaptations in the industrially and medically important fungal genus Aspergillus.</title>
        <authorList>
            <person name="de Vries R.P."/>
            <person name="Riley R."/>
            <person name="Wiebenga A."/>
            <person name="Aguilar-Osorio G."/>
            <person name="Amillis S."/>
            <person name="Uchima C.A."/>
            <person name="Anderluh G."/>
            <person name="Asadollahi M."/>
            <person name="Askin M."/>
            <person name="Barry K."/>
            <person name="Battaglia E."/>
            <person name="Bayram O."/>
            <person name="Benocci T."/>
            <person name="Braus-Stromeyer S.A."/>
            <person name="Caldana C."/>
            <person name="Canovas D."/>
            <person name="Cerqueira G.C."/>
            <person name="Chen F."/>
            <person name="Chen W."/>
            <person name="Choi C."/>
            <person name="Clum A."/>
            <person name="Dos Santos R.A."/>
            <person name="Damasio A.R."/>
            <person name="Diallinas G."/>
            <person name="Emri T."/>
            <person name="Fekete E."/>
            <person name="Flipphi M."/>
            <person name="Freyberg S."/>
            <person name="Gallo A."/>
            <person name="Gournas C."/>
            <person name="Habgood R."/>
            <person name="Hainaut M."/>
            <person name="Harispe M.L."/>
            <person name="Henrissat B."/>
            <person name="Hilden K.S."/>
            <person name="Hope R."/>
            <person name="Hossain A."/>
            <person name="Karabika E."/>
            <person name="Karaffa L."/>
            <person name="Karanyi Z."/>
            <person name="Krasevec N."/>
            <person name="Kuo A."/>
            <person name="Kusch H."/>
            <person name="LaButti K."/>
            <person name="Lagendijk E.L."/>
            <person name="Lapidus A."/>
            <person name="Levasseur A."/>
            <person name="Lindquist E."/>
            <person name="Lipzen A."/>
            <person name="Logrieco A.F."/>
            <person name="MacCabe A."/>
            <person name="Maekelae M.R."/>
            <person name="Malavazi I."/>
            <person name="Melin P."/>
            <person name="Meyer V."/>
            <person name="Mielnichuk N."/>
            <person name="Miskei M."/>
            <person name="Molnar A.P."/>
            <person name="Mule G."/>
            <person name="Ngan C.Y."/>
            <person name="Orejas M."/>
            <person name="Orosz E."/>
            <person name="Ouedraogo J.P."/>
            <person name="Overkamp K.M."/>
            <person name="Park H.-S."/>
            <person name="Perrone G."/>
            <person name="Piumi F."/>
            <person name="Punt P.J."/>
            <person name="Ram A.F."/>
            <person name="Ramon A."/>
            <person name="Rauscher S."/>
            <person name="Record E."/>
            <person name="Riano-Pachon D.M."/>
            <person name="Robert V."/>
            <person name="Roehrig J."/>
            <person name="Ruller R."/>
            <person name="Salamov A."/>
            <person name="Salih N.S."/>
            <person name="Samson R.A."/>
            <person name="Sandor E."/>
            <person name="Sanguinetti M."/>
            <person name="Schuetze T."/>
            <person name="Sepcic K."/>
            <person name="Shelest E."/>
            <person name="Sherlock G."/>
            <person name="Sophianopoulou V."/>
            <person name="Squina F.M."/>
            <person name="Sun H."/>
            <person name="Susca A."/>
            <person name="Todd R.B."/>
            <person name="Tsang A."/>
            <person name="Unkles S.E."/>
            <person name="van de Wiele N."/>
            <person name="van Rossen-Uffink D."/>
            <person name="Oliveira J.V."/>
            <person name="Vesth T.C."/>
            <person name="Visser J."/>
            <person name="Yu J.-H."/>
            <person name="Zhou M."/>
            <person name="Andersen M.R."/>
            <person name="Archer D.B."/>
            <person name="Baker S.E."/>
            <person name="Benoit I."/>
            <person name="Brakhage A.A."/>
            <person name="Braus G.H."/>
            <person name="Fischer R."/>
            <person name="Frisvad J.C."/>
            <person name="Goldman G.H."/>
            <person name="Houbraken J."/>
            <person name="Oakley B."/>
            <person name="Pocsi I."/>
            <person name="Scazzocchio C."/>
            <person name="Seiboth B."/>
            <person name="vanKuyk P.A."/>
            <person name="Wortman J."/>
            <person name="Dyer P.S."/>
            <person name="Grigoriev I.V."/>
        </authorList>
    </citation>
    <scope>NUCLEOTIDE SEQUENCE [LARGE SCALE GENOMIC DNA]</scope>
    <source>
        <strain evidence="5">CBS 593.65</strain>
    </source>
</reference>
<feature type="compositionally biased region" description="Polar residues" evidence="3">
    <location>
        <begin position="700"/>
        <end position="712"/>
    </location>
</feature>
<evidence type="ECO:0000256" key="2">
    <source>
        <dbReference type="ARBA" id="ARBA00022833"/>
    </source>
</evidence>
<dbReference type="PANTHER" id="PTHR46771:SF5">
    <property type="entry name" value="DETERIN"/>
    <property type="match status" value="1"/>
</dbReference>
<feature type="compositionally biased region" description="Basic and acidic residues" evidence="3">
    <location>
        <begin position="564"/>
        <end position="610"/>
    </location>
</feature>
<dbReference type="PANTHER" id="PTHR46771">
    <property type="entry name" value="DETERIN"/>
    <property type="match status" value="1"/>
</dbReference>
<organism evidence="4 5">
    <name type="scientific">Aspergillus sydowii CBS 593.65</name>
    <dbReference type="NCBI Taxonomy" id="1036612"/>
    <lineage>
        <taxon>Eukaryota</taxon>
        <taxon>Fungi</taxon>
        <taxon>Dikarya</taxon>
        <taxon>Ascomycota</taxon>
        <taxon>Pezizomycotina</taxon>
        <taxon>Eurotiomycetes</taxon>
        <taxon>Eurotiomycetidae</taxon>
        <taxon>Eurotiales</taxon>
        <taxon>Aspergillaceae</taxon>
        <taxon>Aspergillus</taxon>
        <taxon>Aspergillus subgen. Nidulantes</taxon>
    </lineage>
</organism>
<feature type="compositionally biased region" description="Basic and acidic residues" evidence="3">
    <location>
        <begin position="631"/>
        <end position="644"/>
    </location>
</feature>
<dbReference type="PROSITE" id="PS50143">
    <property type="entry name" value="BIR_REPEAT_2"/>
    <property type="match status" value="2"/>
</dbReference>
<feature type="compositionally biased region" description="Basic residues" evidence="3">
    <location>
        <begin position="435"/>
        <end position="445"/>
    </location>
</feature>
<dbReference type="GO" id="GO:0046872">
    <property type="term" value="F:metal ion binding"/>
    <property type="evidence" value="ECO:0007669"/>
    <property type="project" value="UniProtKB-KW"/>
</dbReference>
<protein>
    <recommendedName>
        <fullName evidence="6">Chromosome segregation protein BIR1</fullName>
    </recommendedName>
</protein>
<dbReference type="Gene3D" id="1.10.1170.10">
    <property type="entry name" value="Inhibitor Of Apoptosis Protein (2mihbC-IAP-1), Chain A"/>
    <property type="match status" value="2"/>
</dbReference>
<proteinExistence type="predicted"/>
<dbReference type="VEuPathDB" id="FungiDB:ASPSYDRAFT_28467"/>
<feature type="compositionally biased region" description="Basic and acidic residues" evidence="3">
    <location>
        <begin position="521"/>
        <end position="531"/>
    </location>
</feature>
<dbReference type="SMART" id="SM00238">
    <property type="entry name" value="BIR"/>
    <property type="match status" value="2"/>
</dbReference>
<evidence type="ECO:0000256" key="1">
    <source>
        <dbReference type="ARBA" id="ARBA00022723"/>
    </source>
</evidence>
<feature type="compositionally biased region" description="Basic residues" evidence="3">
    <location>
        <begin position="290"/>
        <end position="299"/>
    </location>
</feature>
<keyword evidence="2" id="KW-0862">Zinc</keyword>
<feature type="compositionally biased region" description="Acidic residues" evidence="3">
    <location>
        <begin position="269"/>
        <end position="281"/>
    </location>
</feature>
<gene>
    <name evidence="4" type="ORF">ASPSYDRAFT_28467</name>
</gene>
<dbReference type="EMBL" id="KV878583">
    <property type="protein sequence ID" value="OJJ62851.1"/>
    <property type="molecule type" value="Genomic_DNA"/>
</dbReference>
<keyword evidence="1" id="KW-0479">Metal-binding</keyword>
<evidence type="ECO:0008006" key="6">
    <source>
        <dbReference type="Google" id="ProtNLM"/>
    </source>
</evidence>
<sequence length="850" mass="94085">MANEMETFAARLATFDLVLHPDRRSSSSKSAKPITWPHQRPSPAELAHAGFFYNPYETNPDNTTCFLCRRALDGWEEEDNPVTEHLKHAKDCGWAVMMDIQQHSSNPAEIEDPTSEAIAQARLTTFGESWPHDGKKGWLCQSDKMVEGGWYFCPNEESADLASCAYCKLSLDGWEPKDNPFDEHYRRSSDCSFFVFAKPVKGKGSRSKKGRTSKASRQSTQSTASEILPSDVEDQLDQSVSSQPAKAKSTKKSSKSKSKASKTKKDEPQEMETQMDVDEAEYVQPETSKPKRSTRGRKRSSTELDKDTMSIADEITMDQPEPPAKKRATKRSTSRARAQSIMSTDSVADVPGYESEATHDEEDQKPSRGKGKKKAAKGRKASSTSKNAPKSRIPRDSELEAAIKAGLEGEEPQKDEPQNMEIEDVNTEKTTSKPGPKKSKSKKSAKKDPKPSDDAADDGVNDDARINPEPEADQQMVGNDGTAEQQDPESEPVQAKSTRRSSKNKADKPNNIPDQQLEAQDVGKEDDRCRNESFVSVEIVSKPQAEYSEVEANDEESKKTKKKASSEKTKKSKKADKADKKAKAAKTEEAENAGKVEIEKSQQPDKRESPQPEAEAEEEQLPQASLSRMTEPSKEEHVEKEPSRRRSSKVPPKTAERYSDISQDKQYARSIASDRSPEDTRRSSKEGQQEEPVSPLPSASRGTPSLSPQSSDAENHPPSMKASAPKPQLSSPSKNASVRFPLGTSTPSPSKRNASPGKLKSSHPWVPIDIDEIIVAGLSDKENTDLQSALGSLKGELATPEKKMTVEEWIMWNAKNGEERLKRECERLVGQFEKEGARAMRVLEGIECVD</sequence>
<evidence type="ECO:0000256" key="3">
    <source>
        <dbReference type="SAM" id="MobiDB-lite"/>
    </source>
</evidence>
<dbReference type="RefSeq" id="XP_040706657.1">
    <property type="nucleotide sequence ID" value="XM_040844526.1"/>
</dbReference>
<feature type="compositionally biased region" description="Basic residues" evidence="3">
    <location>
        <begin position="325"/>
        <end position="334"/>
    </location>
</feature>
<feature type="compositionally biased region" description="Basic residues" evidence="3">
    <location>
        <begin position="201"/>
        <end position="214"/>
    </location>
</feature>
<feature type="compositionally biased region" description="Basic and acidic residues" evidence="3">
    <location>
        <begin position="675"/>
        <end position="688"/>
    </location>
</feature>
<keyword evidence="5" id="KW-1185">Reference proteome</keyword>
<evidence type="ECO:0000313" key="5">
    <source>
        <dbReference type="Proteomes" id="UP000184356"/>
    </source>
</evidence>
<dbReference type="Pfam" id="PF00653">
    <property type="entry name" value="BIR"/>
    <property type="match status" value="2"/>
</dbReference>
<dbReference type="Proteomes" id="UP000184356">
    <property type="component" value="Unassembled WGS sequence"/>
</dbReference>
<feature type="compositionally biased region" description="Polar residues" evidence="3">
    <location>
        <begin position="743"/>
        <end position="753"/>
    </location>
</feature>
<evidence type="ECO:0000313" key="4">
    <source>
        <dbReference type="EMBL" id="OJJ62851.1"/>
    </source>
</evidence>
<dbReference type="InterPro" id="IPR051190">
    <property type="entry name" value="Baculoviral_IAP"/>
</dbReference>